<dbReference type="Proteomes" id="UP000245926">
    <property type="component" value="Chromosome"/>
</dbReference>
<protein>
    <submittedName>
        <fullName evidence="1">Uncharacterized protein</fullName>
    </submittedName>
</protein>
<proteinExistence type="predicted"/>
<evidence type="ECO:0000313" key="1">
    <source>
        <dbReference type="EMBL" id="AWN43391.1"/>
    </source>
</evidence>
<dbReference type="RefSeq" id="WP_109894149.1">
    <property type="nucleotide sequence ID" value="NZ_CP029550.1"/>
</dbReference>
<reference evidence="2" key="1">
    <citation type="submission" date="2018-05" db="EMBL/GenBank/DDBJ databases">
        <title>Complete Genome Sequence of Methylobacterium sp. 17SD2-17.</title>
        <authorList>
            <person name="Srinivasan S."/>
        </authorList>
    </citation>
    <scope>NUCLEOTIDE SEQUENCE [LARGE SCALE GENOMIC DNA]</scope>
    <source>
        <strain evidence="2">17SD2-17</strain>
    </source>
</reference>
<dbReference type="KEGG" id="mets:DK389_26365"/>
<dbReference type="AlphaFoldDB" id="A0A2U8WCR2"/>
<sequence length="156" mass="16380">MRHTNADGSRRDAGFGAARALRRWSGMVLLAALLAPGPAGAEMFACVTKGATTVLKDGSPEAVDAVEGKGVSINLDAKGASLVLINDSNNAVARFACHRDRARPGVVECARPDETLRLNRRTGAMLRTVTTRDVDFVLSLVLICTRPKPAAPLASG</sequence>
<evidence type="ECO:0000313" key="2">
    <source>
        <dbReference type="Proteomes" id="UP000245926"/>
    </source>
</evidence>
<gene>
    <name evidence="1" type="ORF">DK389_26365</name>
</gene>
<dbReference type="EMBL" id="CP029550">
    <property type="protein sequence ID" value="AWN43391.1"/>
    <property type="molecule type" value="Genomic_DNA"/>
</dbReference>
<dbReference type="OrthoDB" id="7996872at2"/>
<accession>A0A2U8WCR2</accession>
<keyword evidence="2" id="KW-1185">Reference proteome</keyword>
<organism evidence="1 2">
    <name type="scientific">Methylobacterium durans</name>
    <dbReference type="NCBI Taxonomy" id="2202825"/>
    <lineage>
        <taxon>Bacteria</taxon>
        <taxon>Pseudomonadati</taxon>
        <taxon>Pseudomonadota</taxon>
        <taxon>Alphaproteobacteria</taxon>
        <taxon>Hyphomicrobiales</taxon>
        <taxon>Methylobacteriaceae</taxon>
        <taxon>Methylobacterium</taxon>
    </lineage>
</organism>
<name>A0A2U8WCR2_9HYPH</name>